<dbReference type="RefSeq" id="XP_064076014.1">
    <property type="nucleotide sequence ID" value="XM_064219944.1"/>
</dbReference>
<protein>
    <submittedName>
        <fullName evidence="3">Uncharacterized protein LOC113391732</fullName>
    </submittedName>
</protein>
<reference evidence="3" key="1">
    <citation type="submission" date="2025-08" db="UniProtKB">
        <authorList>
            <consortium name="RefSeq"/>
        </authorList>
    </citation>
    <scope>IDENTIFICATION</scope>
    <source>
        <tissue evidence="3">Whole body</tissue>
    </source>
</reference>
<evidence type="ECO:0000256" key="1">
    <source>
        <dbReference type="SAM" id="MobiDB-lite"/>
    </source>
</evidence>
<dbReference type="Gene3D" id="3.40.50.1010">
    <property type="entry name" value="5'-nuclease"/>
    <property type="match status" value="1"/>
</dbReference>
<evidence type="ECO:0000313" key="2">
    <source>
        <dbReference type="Proteomes" id="UP001652626"/>
    </source>
</evidence>
<dbReference type="Proteomes" id="UP001652626">
    <property type="component" value="Chromosome 30"/>
</dbReference>
<name>A0ABM4AXH3_VANTA</name>
<feature type="region of interest" description="Disordered" evidence="1">
    <location>
        <begin position="222"/>
        <end position="248"/>
    </location>
</feature>
<dbReference type="GeneID" id="113391732"/>
<accession>A0ABM4AXH3</accession>
<organism evidence="2 3">
    <name type="scientific">Vanessa tameamea</name>
    <name type="common">Kamehameha butterfly</name>
    <dbReference type="NCBI Taxonomy" id="334116"/>
    <lineage>
        <taxon>Eukaryota</taxon>
        <taxon>Metazoa</taxon>
        <taxon>Ecdysozoa</taxon>
        <taxon>Arthropoda</taxon>
        <taxon>Hexapoda</taxon>
        <taxon>Insecta</taxon>
        <taxon>Pterygota</taxon>
        <taxon>Neoptera</taxon>
        <taxon>Endopterygota</taxon>
        <taxon>Lepidoptera</taxon>
        <taxon>Glossata</taxon>
        <taxon>Ditrysia</taxon>
        <taxon>Papilionoidea</taxon>
        <taxon>Nymphalidae</taxon>
        <taxon>Nymphalinae</taxon>
        <taxon>Vanessa</taxon>
    </lineage>
</organism>
<proteinExistence type="predicted"/>
<evidence type="ECO:0000313" key="3">
    <source>
        <dbReference type="RefSeq" id="XP_064076014.1"/>
    </source>
</evidence>
<keyword evidence="2" id="KW-1185">Reference proteome</keyword>
<sequence>MHSFGQAMFPKYISNVPNIIWTPIQLPMCVANLTDIKKQTLDQITQTSEPDRDMFVQTCAMPLTQRFALFDNIKTNLTLNSNTNKYYNCANDMRSRCSTPKKNWWNIEKINSNTSICKSQIKRKHDDFKFLLKEPQLKRIRTLSGSHFKHRFSNNLNSSFDSIENANFDTQHKVQNSTTNPEIDGAVKELDRGDLRILLQMKRRRSIDVGTMYNLNKRQESPKKKVTFNLDNNNDDDSLTDTNKEQSRTAVPIESLKDLIKDNVEVSYVAVDEDVLIDDFNFIMDYINGDDHCKLLIPDSMVKYIESLGRGEHGGRDRVIVARQVYRQLVTSRQVQIVEAEGTSLMDDIVKCCLQVLDEDKHIVLITENLELENVAKVYGIDVYSLDFIKNYISNSNTRDPTGNNTIDNLFLQNINDFDPFVLSKSVNNKNTPKIKQFSYNKYISIHFGDETGRREINNNAKDTRRRRHIFDTINDINTENNSSDVCNRIEKLKINDENLKDIRRVINNSIFIDNSDRKVSSITTKKQTDRQKVCDDINNDRIGLINNMNRDNEQKFKTQIESDQRKQNYLTKFIVNLKQDETHTDLHQNSVTIDNGTNLNKHNGSAVSIDNHLDDEQRLIVDDEDIKYNIVVRLDEWVCCYVQIMEEFIQNVLQGHFSEDSDMPYFLNEGLEFLKEIYVSNKAITGIIDTLLALSRRFTTKGNAPFCVLVE</sequence>
<gene>
    <name evidence="3" type="primary">LOC113391732</name>
</gene>